<dbReference type="EMBL" id="FQXH01000008">
    <property type="protein sequence ID" value="SHH14530.1"/>
    <property type="molecule type" value="Genomic_DNA"/>
</dbReference>
<dbReference type="OrthoDB" id="1736677at2"/>
<dbReference type="Pfam" id="PF07282">
    <property type="entry name" value="Cas12f1-like_TNB"/>
    <property type="match status" value="1"/>
</dbReference>
<protein>
    <submittedName>
        <fullName evidence="3">Transposase, IS605 OrfB family, central region</fullName>
    </submittedName>
</protein>
<evidence type="ECO:0000256" key="1">
    <source>
        <dbReference type="ARBA" id="ARBA00023125"/>
    </source>
</evidence>
<evidence type="ECO:0000259" key="2">
    <source>
        <dbReference type="Pfam" id="PF07282"/>
    </source>
</evidence>
<keyword evidence="1" id="KW-0238">DNA-binding</keyword>
<evidence type="ECO:0000313" key="4">
    <source>
        <dbReference type="Proteomes" id="UP000242520"/>
    </source>
</evidence>
<dbReference type="NCBIfam" id="TIGR01766">
    <property type="entry name" value="IS200/IS605 family accessory protein TnpB-like domain"/>
    <property type="match status" value="1"/>
</dbReference>
<keyword evidence="4" id="KW-1185">Reference proteome</keyword>
<dbReference type="RefSeq" id="WP_072724264.1">
    <property type="nucleotide sequence ID" value="NZ_FQXH01000008.1"/>
</dbReference>
<organism evidence="3 4">
    <name type="scientific">Tepidibacter thalassicus DSM 15285</name>
    <dbReference type="NCBI Taxonomy" id="1123350"/>
    <lineage>
        <taxon>Bacteria</taxon>
        <taxon>Bacillati</taxon>
        <taxon>Bacillota</taxon>
        <taxon>Clostridia</taxon>
        <taxon>Peptostreptococcales</taxon>
        <taxon>Peptostreptococcaceae</taxon>
        <taxon>Tepidibacter</taxon>
    </lineage>
</organism>
<evidence type="ECO:0000313" key="3">
    <source>
        <dbReference type="EMBL" id="SHH14530.1"/>
    </source>
</evidence>
<dbReference type="Proteomes" id="UP000242520">
    <property type="component" value="Unassembled WGS sequence"/>
</dbReference>
<feature type="domain" description="Cas12f1-like TNB" evidence="2">
    <location>
        <begin position="437"/>
        <end position="511"/>
    </location>
</feature>
<sequence>MIRTIQVKLHNLSNYKQNLLDNLFQNYTKAYYEMLNYAKENLDVIEKDYKLKNGSYKGETIAKFFKGTEIHKKYNLEPLGDSLKKDVGCSIASYLELKQANADVSFPETNKDRINVLYEKINELLNEISFNTSLSKEQCHNLEQEIKNLYRKINNINKYRPISFARYDFNRDACLLYNPKKNSYYAKLYVFNKITSKEHVKLYKQKSIKHKDDIKLYYLPTLEIYKENRSIAYIIVPLAFGKWHERFLKQARKRKMKFCAMKLIKRGEDFYLDIPLNEDIETRAEKKKRYEEQNKNGEVLRKIKKKKKEFKNKLGIDLGITNIATIAVLDKDNNLLFSKQFNGNEYKEKFEIFVKKLAIMQMHGSSKYPRDKKYISGILHRVANEIIDLSKKYEAQIYLEDLNIDKSHERIKSTKKFENLPNKLVKRVVKNINRWAYGQMYRILVEKCEREGLPKLIRLNPRYTSENCSRCGHNEKVVSKGERVNRESQERFVCKNCGLQINADVNAAINIATKYSKVVSFKSKEVNGYKVINHELFDFKGIGKDNIEALNDFINKLREYKKEYDKIPFEIRKSDKKLRGQYKILKDVDREDYENYYNVED</sequence>
<dbReference type="STRING" id="1123350.SAMN02744040_01005"/>
<gene>
    <name evidence="3" type="ORF">SAMN02744040_01005</name>
</gene>
<dbReference type="AlphaFoldDB" id="A0A1M5QLB5"/>
<reference evidence="4" key="1">
    <citation type="submission" date="2016-11" db="EMBL/GenBank/DDBJ databases">
        <authorList>
            <person name="Varghese N."/>
            <person name="Submissions S."/>
        </authorList>
    </citation>
    <scope>NUCLEOTIDE SEQUENCE [LARGE SCALE GENOMIC DNA]</scope>
    <source>
        <strain evidence="4">DSM 15285</strain>
    </source>
</reference>
<dbReference type="GO" id="GO:0003677">
    <property type="term" value="F:DNA binding"/>
    <property type="evidence" value="ECO:0007669"/>
    <property type="project" value="UniProtKB-KW"/>
</dbReference>
<accession>A0A1M5QLB5</accession>
<proteinExistence type="predicted"/>
<dbReference type="InterPro" id="IPR010095">
    <property type="entry name" value="Cas12f1-like_TNB"/>
</dbReference>
<name>A0A1M5QLB5_9FIRM</name>